<protein>
    <recommendedName>
        <fullName evidence="5">WD repeat and FYVE domain-containing protein 3</fullName>
    </recommendedName>
</protein>
<keyword evidence="2" id="KW-1133">Transmembrane helix</keyword>
<dbReference type="Proteomes" id="UP000005237">
    <property type="component" value="Unassembled WGS sequence"/>
</dbReference>
<keyword evidence="4" id="KW-1185">Reference proteome</keyword>
<reference evidence="4" key="1">
    <citation type="submission" date="2010-08" db="EMBL/GenBank/DDBJ databases">
        <authorList>
            <consortium name="Caenorhabditis japonica Sequencing Consortium"/>
            <person name="Wilson R.K."/>
        </authorList>
    </citation>
    <scope>NUCLEOTIDE SEQUENCE [LARGE SCALE GENOMIC DNA]</scope>
    <source>
        <strain evidence="4">DF5081</strain>
    </source>
</reference>
<evidence type="ECO:0000256" key="2">
    <source>
        <dbReference type="SAM" id="Phobius"/>
    </source>
</evidence>
<organism evidence="3 4">
    <name type="scientific">Caenorhabditis japonica</name>
    <dbReference type="NCBI Taxonomy" id="281687"/>
    <lineage>
        <taxon>Eukaryota</taxon>
        <taxon>Metazoa</taxon>
        <taxon>Ecdysozoa</taxon>
        <taxon>Nematoda</taxon>
        <taxon>Chromadorea</taxon>
        <taxon>Rhabditida</taxon>
        <taxon>Rhabditina</taxon>
        <taxon>Rhabditomorpha</taxon>
        <taxon>Rhabditoidea</taxon>
        <taxon>Rhabditidae</taxon>
        <taxon>Peloderinae</taxon>
        <taxon>Caenorhabditis</taxon>
    </lineage>
</organism>
<sequence>MSMYTPQQLSAEFKEVVHFATFLCSVLVKEVRQRAASTGTIEAAQSIAEFLRPGSELKGWAILEAIRYLLSSEDEIMVDAACKVSLPSTIVKTIYLFFDLPENTSENEEENAVRSNNERLYEMILQIMEGLCRFKCVSEELVRKDDLLLLFVGTTSQVANVNNCWRKMCARLLEVIADKSLTNAVIKYVVVKKCVRIFVKNISSAPTSTHADAQKTAEAIICLSCFLKNSAYLTDSLLDEFYEADGYTVIKDFLLRNETDNEIVRNILLMAISLVNSGKFEITPQYTSGLVQLPTFHLPTPAGNGLSVRNLNAFSLLYHVFLESLSEATSCTVIDILHSIYTCDPANYFILDREYPLSIFIDQLERKPHAVRVKLLELVEFAVFQLNHIPCRELISLCVLLKTEISAGKTAMCTIIVQMCFKLITVDAIIKDAFREVGLLDALCYIIRRMYELFHRQHSTTSSQIAPSFTATSTSSRSQDQLKLSLLTTDLLTIIIKKNVENGKLFTECFGAKLLVEIICEVSEDWRSSLLQLVKQLLIVAPTDQYIVHVVNTLNDRIPIENLEVMFSLLKALLGVVRESHKVRIQFRKSGGFLALSALLLGLEKRFADVQPESDGRIPREYCQMLEFVHIIFKVFTLSMRFEPSNAKYFGSEITWDSITSLLRLTSIFTESTVISIEEPEWSSLSTSDFSNEISACHEVFRLDDNIEAGNVPANMPFGVYFGCYVIRLIFNMALDNYEKMQTDIKWSDGASLEESIVSWTSSLLVHPGAIISMLCLLPSITSGKSENNMKWTVAAQYYVSLLLKSILKSERNQQIMCQVDMPKHLLRIAEKLFLAENHLLLQPFYYLLERLSYQSLTPNQLRSFLRLDSPLCCRSLDDNEEIAENHCANSLSSEGGPVPLQRVKALVSMMTPRDQYVGTAPSFVEFDMSVEGFAALYLPSLAPMFSTTKTERIFPPLNGFSFCTWIYLDTLSDKKADAHPIRLLTVTRAVAPADATKKPAHLACFQVQFSAFDRSLLISTEESDQPGADLEKIANFQTDKLIRITLADQVRCGEWFHLAIIFNRSVLKSSQVSVYLNGRHLSTQKLMYVAQNAGGAATQLAQTYSVNAAVGTLPALRRPSRLRFRLASIFLAEEPMTAETVRAVVLLQPHYIGNFQTASAEKTPLVHEEKIVFSLSAAATQELTLAKIRAMYGKMDSEILSQHLGISPNDHSTPLRVLCNTISHAPGAGRTFGGVVVGYLGMRTFTPRPVPSLLDSIGGFASVYGLIAMAIDSEGLYASLKSLVSAVRSNPKLLATWNNNRSYQILAVLLEDKAKMLNSHIMHMVFNVTGTADTSREHAPTIANPSAFEDLLCDLKVWRGAPSELHKMLLEHFYELITDHQLTNLQVIRRSSLLSRLLLLIHDEPIFVRNTDEIVFNLISAIVQPQCDGRSILKIGQCIAATLPTSESECYEESRLPFHISEIQKLFVDATNPDETAPLPPAAHAVYIRNRLLNIIANFLSNSSPQIQSQMCDQLVRTLGFDWLFALMSAGVHGGTIYLALRILLLVLNQPTLLAKFKEGSSNGGWLSEADSVVR</sequence>
<evidence type="ECO:0000313" key="3">
    <source>
        <dbReference type="EnsemblMetazoa" id="CJA00632b.1"/>
    </source>
</evidence>
<dbReference type="InterPro" id="IPR051944">
    <property type="entry name" value="BEACH_domain_protein"/>
</dbReference>
<keyword evidence="1" id="KW-0853">WD repeat</keyword>
<name>A0A8R1HG74_CAEJA</name>
<reference evidence="3" key="2">
    <citation type="submission" date="2022-06" db="UniProtKB">
        <authorList>
            <consortium name="EnsemblMetazoa"/>
        </authorList>
    </citation>
    <scope>IDENTIFICATION</scope>
    <source>
        <strain evidence="3">DF5081</strain>
    </source>
</reference>
<dbReference type="PANTHER" id="PTHR46108:SF4">
    <property type="entry name" value="BLUE CHEESE"/>
    <property type="match status" value="1"/>
</dbReference>
<keyword evidence="2" id="KW-0812">Transmembrane</keyword>
<evidence type="ECO:0000256" key="1">
    <source>
        <dbReference type="ARBA" id="ARBA00022574"/>
    </source>
</evidence>
<accession>A0A8R1HG74</accession>
<evidence type="ECO:0000313" key="4">
    <source>
        <dbReference type="Proteomes" id="UP000005237"/>
    </source>
</evidence>
<dbReference type="PANTHER" id="PTHR46108">
    <property type="entry name" value="BLUE CHEESE"/>
    <property type="match status" value="1"/>
</dbReference>
<dbReference type="EnsemblMetazoa" id="CJA00632b.1">
    <property type="protein sequence ID" value="CJA00632b.1"/>
    <property type="gene ID" value="WBGene00119836"/>
</dbReference>
<keyword evidence="2" id="KW-0472">Membrane</keyword>
<proteinExistence type="predicted"/>
<feature type="transmembrane region" description="Helical" evidence="2">
    <location>
        <begin position="1524"/>
        <end position="1549"/>
    </location>
</feature>
<evidence type="ECO:0008006" key="5">
    <source>
        <dbReference type="Google" id="ProtNLM"/>
    </source>
</evidence>